<proteinExistence type="predicted"/>
<dbReference type="EMBL" id="CM056810">
    <property type="protein sequence ID" value="KAJ8645298.1"/>
    <property type="molecule type" value="Genomic_DNA"/>
</dbReference>
<accession>A0ACC2MIV0</accession>
<evidence type="ECO:0000313" key="1">
    <source>
        <dbReference type="EMBL" id="KAJ8645298.1"/>
    </source>
</evidence>
<keyword evidence="2" id="KW-1185">Reference proteome</keyword>
<comment type="caution">
    <text evidence="1">The sequence shown here is derived from an EMBL/GenBank/DDBJ whole genome shotgun (WGS) entry which is preliminary data.</text>
</comment>
<dbReference type="Proteomes" id="UP001234297">
    <property type="component" value="Chromosome 2"/>
</dbReference>
<sequence>MDCGKEKNWYFLTLLKPKTPCGKRPNRVTGLNEGVWTATGCPIPIMDDDDDDQNITLGHKRSFCYYQKKPKKDKTNYQTKPKKEYKTNWIMHEYTIGDKINWILYKIHHHSSGSESSQEAEGVGDAAPEQFNTDDARYCLSTSQEPITALVPYSCDSRVCSSTNTMIDMEVDGIASYCLSTSQEPIAAMVPYSYDSQVYSSTNTMIDMENDGNIQSVNNLCSLSGPSTPFVAPNTMIDMQFDDGNMQSVNNLW</sequence>
<protein>
    <submittedName>
        <fullName evidence="1">Uncharacterized protein</fullName>
    </submittedName>
</protein>
<evidence type="ECO:0000313" key="2">
    <source>
        <dbReference type="Proteomes" id="UP001234297"/>
    </source>
</evidence>
<organism evidence="1 2">
    <name type="scientific">Persea americana</name>
    <name type="common">Avocado</name>
    <dbReference type="NCBI Taxonomy" id="3435"/>
    <lineage>
        <taxon>Eukaryota</taxon>
        <taxon>Viridiplantae</taxon>
        <taxon>Streptophyta</taxon>
        <taxon>Embryophyta</taxon>
        <taxon>Tracheophyta</taxon>
        <taxon>Spermatophyta</taxon>
        <taxon>Magnoliopsida</taxon>
        <taxon>Magnoliidae</taxon>
        <taxon>Laurales</taxon>
        <taxon>Lauraceae</taxon>
        <taxon>Persea</taxon>
    </lineage>
</organism>
<reference evidence="1 2" key="1">
    <citation type="journal article" date="2022" name="Hortic Res">
        <title>A haplotype resolved chromosomal level avocado genome allows analysis of novel avocado genes.</title>
        <authorList>
            <person name="Nath O."/>
            <person name="Fletcher S.J."/>
            <person name="Hayward A."/>
            <person name="Shaw L.M."/>
            <person name="Masouleh A.K."/>
            <person name="Furtado A."/>
            <person name="Henry R.J."/>
            <person name="Mitter N."/>
        </authorList>
    </citation>
    <scope>NUCLEOTIDE SEQUENCE [LARGE SCALE GENOMIC DNA]</scope>
    <source>
        <strain evidence="2">cv. Hass</strain>
    </source>
</reference>
<gene>
    <name evidence="1" type="ORF">MRB53_007046</name>
</gene>
<name>A0ACC2MIV0_PERAE</name>